<dbReference type="Proteomes" id="UP000068164">
    <property type="component" value="Unassembled WGS sequence"/>
</dbReference>
<comment type="caution">
    <text evidence="1">The sequence shown here is derived from an EMBL/GenBank/DDBJ whole genome shotgun (WGS) entry which is preliminary data.</text>
</comment>
<evidence type="ECO:0000313" key="2">
    <source>
        <dbReference type="Proteomes" id="UP000068164"/>
    </source>
</evidence>
<accession>A0A120FE43</accession>
<sequence>MPGLHASSRAILRRLRAARTGVHARLKAIEAGKWAVMKINFMLATFRGIRVDEFEILSQLDENKLRELGTRRA</sequence>
<organism evidence="1 2">
    <name type="scientific">Rhizobium altiplani</name>
    <dbReference type="NCBI Taxonomy" id="1864509"/>
    <lineage>
        <taxon>Bacteria</taxon>
        <taxon>Pseudomonadati</taxon>
        <taxon>Pseudomonadota</taxon>
        <taxon>Alphaproteobacteria</taxon>
        <taxon>Hyphomicrobiales</taxon>
        <taxon>Rhizobiaceae</taxon>
        <taxon>Rhizobium/Agrobacterium group</taxon>
        <taxon>Rhizobium</taxon>
    </lineage>
</organism>
<name>A0A120FE43_9HYPH</name>
<reference evidence="1 2" key="1">
    <citation type="submission" date="2015-11" db="EMBL/GenBank/DDBJ databases">
        <title>Draft Genome Sequence of the Strain BR 10423 (Rhizobium sp.) isolated from nodules of Mimosa pudica.</title>
        <authorList>
            <person name="Barauna A.C."/>
            <person name="Zilli J.E."/>
            <person name="Simoes-Araujo J.L."/>
            <person name="Reis V.M."/>
            <person name="James E.K."/>
            <person name="Reis F.B.Jr."/>
            <person name="Rouws L.F."/>
            <person name="Passos S.R."/>
            <person name="Gois S.R."/>
        </authorList>
    </citation>
    <scope>NUCLEOTIDE SEQUENCE [LARGE SCALE GENOMIC DNA]</scope>
    <source>
        <strain evidence="1 2">BR10423</strain>
    </source>
</reference>
<protein>
    <submittedName>
        <fullName evidence="1">Uncharacterized protein</fullName>
    </submittedName>
</protein>
<dbReference type="EMBL" id="LNCD01000146">
    <property type="protein sequence ID" value="KWV40627.1"/>
    <property type="molecule type" value="Genomic_DNA"/>
</dbReference>
<dbReference type="AlphaFoldDB" id="A0A120FE43"/>
<gene>
    <name evidence="1" type="ORF">AS026_25570</name>
</gene>
<proteinExistence type="predicted"/>
<keyword evidence="2" id="KW-1185">Reference proteome</keyword>
<evidence type="ECO:0000313" key="1">
    <source>
        <dbReference type="EMBL" id="KWV40627.1"/>
    </source>
</evidence>